<reference evidence="1" key="1">
    <citation type="journal article" date="2015" name="Nature">
        <title>Complex archaea that bridge the gap between prokaryotes and eukaryotes.</title>
        <authorList>
            <person name="Spang A."/>
            <person name="Saw J.H."/>
            <person name="Jorgensen S.L."/>
            <person name="Zaremba-Niedzwiedzka K."/>
            <person name="Martijn J."/>
            <person name="Lind A.E."/>
            <person name="van Eijk R."/>
            <person name="Schleper C."/>
            <person name="Guy L."/>
            <person name="Ettema T.J."/>
        </authorList>
    </citation>
    <scope>NUCLEOTIDE SEQUENCE</scope>
</reference>
<dbReference type="AlphaFoldDB" id="A0A0F8ZUG1"/>
<name>A0A0F8ZUG1_9ZZZZ</name>
<dbReference type="EMBL" id="LAZR01061414">
    <property type="protein sequence ID" value="KKK63631.1"/>
    <property type="molecule type" value="Genomic_DNA"/>
</dbReference>
<gene>
    <name evidence="1" type="ORF">LCGC14_2992350</name>
</gene>
<organism evidence="1">
    <name type="scientific">marine sediment metagenome</name>
    <dbReference type="NCBI Taxonomy" id="412755"/>
    <lineage>
        <taxon>unclassified sequences</taxon>
        <taxon>metagenomes</taxon>
        <taxon>ecological metagenomes</taxon>
    </lineage>
</organism>
<proteinExistence type="predicted"/>
<sequence>MDDRIGKQGKGGFRPKKTIIGRVMRKASARSDAEQIFIRRSLGDGYYVVVDPGIIPNLEELIEEVRGELPNAPKRKKHVVAPLGETDSTL</sequence>
<comment type="caution">
    <text evidence="1">The sequence shown here is derived from an EMBL/GenBank/DDBJ whole genome shotgun (WGS) entry which is preliminary data.</text>
</comment>
<accession>A0A0F8ZUG1</accession>
<evidence type="ECO:0000313" key="1">
    <source>
        <dbReference type="EMBL" id="KKK63631.1"/>
    </source>
</evidence>
<protein>
    <submittedName>
        <fullName evidence="1">Uncharacterized protein</fullName>
    </submittedName>
</protein>